<dbReference type="EMBL" id="BQNB010018393">
    <property type="protein sequence ID" value="GJT73896.1"/>
    <property type="molecule type" value="Genomic_DNA"/>
</dbReference>
<dbReference type="Proteomes" id="UP001151760">
    <property type="component" value="Unassembled WGS sequence"/>
</dbReference>
<reference evidence="1" key="1">
    <citation type="journal article" date="2022" name="Int. J. Mol. Sci.">
        <title>Draft Genome of Tanacetum Coccineum: Genomic Comparison of Closely Related Tanacetum-Family Plants.</title>
        <authorList>
            <person name="Yamashiro T."/>
            <person name="Shiraishi A."/>
            <person name="Nakayama K."/>
            <person name="Satake H."/>
        </authorList>
    </citation>
    <scope>NUCLEOTIDE SEQUENCE</scope>
</reference>
<reference evidence="1" key="2">
    <citation type="submission" date="2022-01" db="EMBL/GenBank/DDBJ databases">
        <authorList>
            <person name="Yamashiro T."/>
            <person name="Shiraishi A."/>
            <person name="Satake H."/>
            <person name="Nakayama K."/>
        </authorList>
    </citation>
    <scope>NUCLEOTIDE SEQUENCE</scope>
</reference>
<accession>A0ABQ5GEK0</accession>
<sequence length="167" mass="18829">MPPTPDLSFTGLDEFVNKPVIENKKFDEEVSKVVRKSDDSLIIKDWVSNSEEENVSQTKTEKKTGKPHIDYKIHGVIESVCTRNMTGKIPNLTDYEEIDGVMLLLEVTLKRETSGKGADIAKILKKWLKPGKHEHGNGRACKEPGKCYIKGQWSTQVNIQSNMVNTK</sequence>
<keyword evidence="2" id="KW-1185">Reference proteome</keyword>
<comment type="caution">
    <text evidence="1">The sequence shown here is derived from an EMBL/GenBank/DDBJ whole genome shotgun (WGS) entry which is preliminary data.</text>
</comment>
<gene>
    <name evidence="1" type="ORF">Tco_1033182</name>
</gene>
<name>A0ABQ5GEK0_9ASTR</name>
<evidence type="ECO:0000313" key="1">
    <source>
        <dbReference type="EMBL" id="GJT73896.1"/>
    </source>
</evidence>
<organism evidence="1 2">
    <name type="scientific">Tanacetum coccineum</name>
    <dbReference type="NCBI Taxonomy" id="301880"/>
    <lineage>
        <taxon>Eukaryota</taxon>
        <taxon>Viridiplantae</taxon>
        <taxon>Streptophyta</taxon>
        <taxon>Embryophyta</taxon>
        <taxon>Tracheophyta</taxon>
        <taxon>Spermatophyta</taxon>
        <taxon>Magnoliopsida</taxon>
        <taxon>eudicotyledons</taxon>
        <taxon>Gunneridae</taxon>
        <taxon>Pentapetalae</taxon>
        <taxon>asterids</taxon>
        <taxon>campanulids</taxon>
        <taxon>Asterales</taxon>
        <taxon>Asteraceae</taxon>
        <taxon>Asteroideae</taxon>
        <taxon>Anthemideae</taxon>
        <taxon>Anthemidinae</taxon>
        <taxon>Tanacetum</taxon>
    </lineage>
</organism>
<protein>
    <submittedName>
        <fullName evidence="1">Uncharacterized protein</fullName>
    </submittedName>
</protein>
<evidence type="ECO:0000313" key="2">
    <source>
        <dbReference type="Proteomes" id="UP001151760"/>
    </source>
</evidence>
<proteinExistence type="predicted"/>